<dbReference type="GO" id="GO:0003723">
    <property type="term" value="F:RNA binding"/>
    <property type="evidence" value="ECO:0007669"/>
    <property type="project" value="InterPro"/>
</dbReference>
<dbReference type="GO" id="GO:0006298">
    <property type="term" value="P:mismatch repair"/>
    <property type="evidence" value="ECO:0007669"/>
    <property type="project" value="TreeGrafter"/>
</dbReference>
<dbReference type="CDD" id="cd07182">
    <property type="entry name" value="RNase_HII_bacteria_HII_like"/>
    <property type="match status" value="1"/>
</dbReference>
<dbReference type="GO" id="GO:0005737">
    <property type="term" value="C:cytoplasm"/>
    <property type="evidence" value="ECO:0007669"/>
    <property type="project" value="UniProtKB-SubCell"/>
</dbReference>
<evidence type="ECO:0000256" key="2">
    <source>
        <dbReference type="ARBA" id="ARBA00001936"/>
    </source>
</evidence>
<dbReference type="InterPro" id="IPR036397">
    <property type="entry name" value="RNaseH_sf"/>
</dbReference>
<dbReference type="GO" id="GO:0043137">
    <property type="term" value="P:DNA replication, removal of RNA primer"/>
    <property type="evidence" value="ECO:0007669"/>
    <property type="project" value="TreeGrafter"/>
</dbReference>
<dbReference type="GO" id="GO:0032299">
    <property type="term" value="C:ribonuclease H2 complex"/>
    <property type="evidence" value="ECO:0007669"/>
    <property type="project" value="TreeGrafter"/>
</dbReference>
<dbReference type="Pfam" id="PF01351">
    <property type="entry name" value="RNase_HII"/>
    <property type="match status" value="1"/>
</dbReference>
<dbReference type="EC" id="3.1.26.4" evidence="6"/>
<keyword evidence="8" id="KW-0963">Cytoplasm</keyword>
<dbReference type="AlphaFoldDB" id="A0A382NT07"/>
<comment type="cofactor">
    <cofactor evidence="3">
        <name>Mg(2+)</name>
        <dbReference type="ChEBI" id="CHEBI:18420"/>
    </cofactor>
</comment>
<evidence type="ECO:0000256" key="7">
    <source>
        <dbReference type="ARBA" id="ARBA00019179"/>
    </source>
</evidence>
<dbReference type="Gene3D" id="3.30.420.10">
    <property type="entry name" value="Ribonuclease H-like superfamily/Ribonuclease H"/>
    <property type="match status" value="1"/>
</dbReference>
<dbReference type="PANTHER" id="PTHR10954">
    <property type="entry name" value="RIBONUCLEASE H2 SUBUNIT A"/>
    <property type="match status" value="1"/>
</dbReference>
<proteinExistence type="inferred from homology"/>
<evidence type="ECO:0000256" key="11">
    <source>
        <dbReference type="ARBA" id="ARBA00022759"/>
    </source>
</evidence>
<evidence type="ECO:0000256" key="5">
    <source>
        <dbReference type="ARBA" id="ARBA00007383"/>
    </source>
</evidence>
<dbReference type="EMBL" id="UINC01102198">
    <property type="protein sequence ID" value="SVC63628.1"/>
    <property type="molecule type" value="Genomic_DNA"/>
</dbReference>
<comment type="subcellular location">
    <subcellularLocation>
        <location evidence="4">Cytoplasm</location>
    </subcellularLocation>
</comment>
<evidence type="ECO:0000256" key="10">
    <source>
        <dbReference type="ARBA" id="ARBA00022723"/>
    </source>
</evidence>
<name>A0A382NT07_9ZZZZ</name>
<dbReference type="GO" id="GO:0004523">
    <property type="term" value="F:RNA-DNA hybrid ribonuclease activity"/>
    <property type="evidence" value="ECO:0007669"/>
    <property type="project" value="UniProtKB-EC"/>
</dbReference>
<dbReference type="PROSITE" id="PS51975">
    <property type="entry name" value="RNASE_H_2"/>
    <property type="match status" value="1"/>
</dbReference>
<evidence type="ECO:0000256" key="13">
    <source>
        <dbReference type="ARBA" id="ARBA00023211"/>
    </source>
</evidence>
<comment type="cofactor">
    <cofactor evidence="2">
        <name>Mn(2+)</name>
        <dbReference type="ChEBI" id="CHEBI:29035"/>
    </cofactor>
</comment>
<protein>
    <recommendedName>
        <fullName evidence="7">Ribonuclease HII</fullName>
        <ecNumber evidence="6">3.1.26.4</ecNumber>
    </recommendedName>
</protein>
<comment type="similarity">
    <text evidence="5">Belongs to the RNase HII family.</text>
</comment>
<evidence type="ECO:0000259" key="14">
    <source>
        <dbReference type="PROSITE" id="PS51975"/>
    </source>
</evidence>
<dbReference type="InterPro" id="IPR001352">
    <property type="entry name" value="RNase_HII/HIII"/>
</dbReference>
<organism evidence="15">
    <name type="scientific">marine metagenome</name>
    <dbReference type="NCBI Taxonomy" id="408172"/>
    <lineage>
        <taxon>unclassified sequences</taxon>
        <taxon>metagenomes</taxon>
        <taxon>ecological metagenomes</taxon>
    </lineage>
</organism>
<keyword evidence="9" id="KW-0540">Nuclease</keyword>
<dbReference type="SUPFAM" id="SSF53098">
    <property type="entry name" value="Ribonuclease H-like"/>
    <property type="match status" value="1"/>
</dbReference>
<evidence type="ECO:0000256" key="4">
    <source>
        <dbReference type="ARBA" id="ARBA00004496"/>
    </source>
</evidence>
<dbReference type="InterPro" id="IPR022898">
    <property type="entry name" value="RNase_HII"/>
</dbReference>
<evidence type="ECO:0000256" key="6">
    <source>
        <dbReference type="ARBA" id="ARBA00012180"/>
    </source>
</evidence>
<dbReference type="InterPro" id="IPR024567">
    <property type="entry name" value="RNase_HII/HIII_dom"/>
</dbReference>
<evidence type="ECO:0000256" key="1">
    <source>
        <dbReference type="ARBA" id="ARBA00000077"/>
    </source>
</evidence>
<evidence type="ECO:0000256" key="3">
    <source>
        <dbReference type="ARBA" id="ARBA00001946"/>
    </source>
</evidence>
<dbReference type="InterPro" id="IPR012337">
    <property type="entry name" value="RNaseH-like_sf"/>
</dbReference>
<feature type="domain" description="RNase H type-2" evidence="14">
    <location>
        <begin position="5"/>
        <end position="194"/>
    </location>
</feature>
<evidence type="ECO:0000256" key="8">
    <source>
        <dbReference type="ARBA" id="ARBA00022490"/>
    </source>
</evidence>
<keyword evidence="12" id="KW-0378">Hydrolase</keyword>
<dbReference type="HAMAP" id="MF_00052_B">
    <property type="entry name" value="RNase_HII_B"/>
    <property type="match status" value="1"/>
</dbReference>
<sequence length="194" mass="21963">MNKNKLIAGVDEVGRGSWIGPVFSAAVILKKNINKNLLKDSKKISAKERKKLSNYIKKNSFYSISKASIKEIDKLNILQATLLSMKRAINNLKHKPNIILIDGTHAPKNLSYQYKTIIRGDEKIPAISGASIIAKVARDRYITRLAKNYISYGWHTNFGYGTKKHLDAINKFGVTNHHRKSFKPIYNILLGKKK</sequence>
<evidence type="ECO:0000256" key="12">
    <source>
        <dbReference type="ARBA" id="ARBA00022801"/>
    </source>
</evidence>
<dbReference type="PANTHER" id="PTHR10954:SF18">
    <property type="entry name" value="RIBONUCLEASE HII"/>
    <property type="match status" value="1"/>
</dbReference>
<evidence type="ECO:0000313" key="15">
    <source>
        <dbReference type="EMBL" id="SVC63628.1"/>
    </source>
</evidence>
<reference evidence="15" key="1">
    <citation type="submission" date="2018-05" db="EMBL/GenBank/DDBJ databases">
        <authorList>
            <person name="Lanie J.A."/>
            <person name="Ng W.-L."/>
            <person name="Kazmierczak K.M."/>
            <person name="Andrzejewski T.M."/>
            <person name="Davidsen T.M."/>
            <person name="Wayne K.J."/>
            <person name="Tettelin H."/>
            <person name="Glass J.I."/>
            <person name="Rusch D."/>
            <person name="Podicherti R."/>
            <person name="Tsui H.-C.T."/>
            <person name="Winkler M.E."/>
        </authorList>
    </citation>
    <scope>NUCLEOTIDE SEQUENCE</scope>
</reference>
<dbReference type="NCBIfam" id="NF000595">
    <property type="entry name" value="PRK00015.1-3"/>
    <property type="match status" value="1"/>
</dbReference>
<dbReference type="GO" id="GO:0046872">
    <property type="term" value="F:metal ion binding"/>
    <property type="evidence" value="ECO:0007669"/>
    <property type="project" value="UniProtKB-KW"/>
</dbReference>
<accession>A0A382NT07</accession>
<evidence type="ECO:0000256" key="9">
    <source>
        <dbReference type="ARBA" id="ARBA00022722"/>
    </source>
</evidence>
<keyword evidence="10" id="KW-0479">Metal-binding</keyword>
<comment type="catalytic activity">
    <reaction evidence="1">
        <text>Endonucleolytic cleavage to 5'-phosphomonoester.</text>
        <dbReference type="EC" id="3.1.26.4"/>
    </reaction>
</comment>
<keyword evidence="11" id="KW-0255">Endonuclease</keyword>
<keyword evidence="13" id="KW-0464">Manganese</keyword>
<gene>
    <name evidence="15" type="ORF">METZ01_LOCUS316482</name>
</gene>